<name>A0A5T3NW05_SALER</name>
<reference evidence="1" key="1">
    <citation type="submission" date="2018-12" db="EMBL/GenBank/DDBJ databases">
        <authorList>
            <consortium name="PulseNet: The National Subtyping Network for Foodborne Disease Surveillance"/>
            <person name="Tarr C.L."/>
            <person name="Trees E."/>
            <person name="Katz L.S."/>
            <person name="Carleton-Romer H.A."/>
            <person name="Stroika S."/>
            <person name="Kucerova Z."/>
            <person name="Roache K.F."/>
            <person name="Sabol A.L."/>
            <person name="Besser J."/>
            <person name="Gerner-Smidt P."/>
        </authorList>
    </citation>
    <scope>NUCLEOTIDE SEQUENCE</scope>
    <source>
        <strain evidence="1">PNUSAS062423</strain>
    </source>
</reference>
<gene>
    <name evidence="1" type="ORF">EJU77_23425</name>
</gene>
<comment type="caution">
    <text evidence="1">The sequence shown here is derived from an EMBL/GenBank/DDBJ whole genome shotgun (WGS) entry which is preliminary data.</text>
</comment>
<feature type="non-terminal residue" evidence="1">
    <location>
        <position position="76"/>
    </location>
</feature>
<protein>
    <submittedName>
        <fullName evidence="1">Uncharacterized protein</fullName>
    </submittedName>
</protein>
<accession>A0A5T3NW05</accession>
<proteinExistence type="predicted"/>
<dbReference type="EMBL" id="AACYUB010000129">
    <property type="protein sequence ID" value="EAN6408329.1"/>
    <property type="molecule type" value="Genomic_DNA"/>
</dbReference>
<dbReference type="AlphaFoldDB" id="A0A5T3NW05"/>
<organism evidence="1">
    <name type="scientific">Salmonella enterica</name>
    <name type="common">Salmonella choleraesuis</name>
    <dbReference type="NCBI Taxonomy" id="28901"/>
    <lineage>
        <taxon>Bacteria</taxon>
        <taxon>Pseudomonadati</taxon>
        <taxon>Pseudomonadota</taxon>
        <taxon>Gammaproteobacteria</taxon>
        <taxon>Enterobacterales</taxon>
        <taxon>Enterobacteriaceae</taxon>
        <taxon>Salmonella</taxon>
    </lineage>
</organism>
<sequence length="76" mass="8651">MTDTNYFEEKLRSMAIEKYTNKNKKLIAAQINEQSQKVQLAGLVCGKDAIALSGVTSPMFYAAKRFNPKEFPQEIY</sequence>
<evidence type="ECO:0000313" key="1">
    <source>
        <dbReference type="EMBL" id="EAN6408329.1"/>
    </source>
</evidence>